<keyword evidence="3" id="KW-1185">Reference proteome</keyword>
<keyword evidence="1" id="KW-0732">Signal</keyword>
<evidence type="ECO:0000256" key="1">
    <source>
        <dbReference type="SAM" id="SignalP"/>
    </source>
</evidence>
<evidence type="ECO:0000313" key="2">
    <source>
        <dbReference type="EMBL" id="TPN82077.1"/>
    </source>
</evidence>
<protein>
    <recommendedName>
        <fullName evidence="4">DUF4097 domain-containing protein</fullName>
    </recommendedName>
</protein>
<gene>
    <name evidence="2" type="ORF">FHK87_21865</name>
</gene>
<proteinExistence type="predicted"/>
<dbReference type="RefSeq" id="WP_140596750.1">
    <property type="nucleotide sequence ID" value="NZ_VFWZ01000009.1"/>
</dbReference>
<accession>A0A504IUA8</accession>
<evidence type="ECO:0000313" key="3">
    <source>
        <dbReference type="Proteomes" id="UP000315540"/>
    </source>
</evidence>
<feature type="signal peptide" evidence="1">
    <location>
        <begin position="1"/>
        <end position="24"/>
    </location>
</feature>
<evidence type="ECO:0008006" key="4">
    <source>
        <dbReference type="Google" id="ProtNLM"/>
    </source>
</evidence>
<organism evidence="2 3">
    <name type="scientific">Aquimarina algicola</name>
    <dbReference type="NCBI Taxonomy" id="2589995"/>
    <lineage>
        <taxon>Bacteria</taxon>
        <taxon>Pseudomonadati</taxon>
        <taxon>Bacteroidota</taxon>
        <taxon>Flavobacteriia</taxon>
        <taxon>Flavobacteriales</taxon>
        <taxon>Flavobacteriaceae</taxon>
        <taxon>Aquimarina</taxon>
    </lineage>
</organism>
<dbReference type="EMBL" id="VFWZ01000009">
    <property type="protein sequence ID" value="TPN82077.1"/>
    <property type="molecule type" value="Genomic_DNA"/>
</dbReference>
<dbReference type="OrthoDB" id="1117657at2"/>
<comment type="caution">
    <text evidence="2">The sequence shown here is derived from an EMBL/GenBank/DDBJ whole genome shotgun (WGS) entry which is preliminary data.</text>
</comment>
<name>A0A504IUA8_9FLAO</name>
<reference evidence="2 3" key="1">
    <citation type="submission" date="2019-06" db="EMBL/GenBank/DDBJ databases">
        <authorList>
            <person name="Meng X."/>
        </authorList>
    </citation>
    <scope>NUCLEOTIDE SEQUENCE [LARGE SCALE GENOMIC DNA]</scope>
    <source>
        <strain evidence="2 3">M625</strain>
    </source>
</reference>
<dbReference type="AlphaFoldDB" id="A0A504IUA8"/>
<feature type="chain" id="PRO_5021344649" description="DUF4097 domain-containing protein" evidence="1">
    <location>
        <begin position="25"/>
        <end position="364"/>
    </location>
</feature>
<sequence>MKVTFYKIFLLGALLLGPMCMVYAQETVTKQIKESHPLTNTGELHLENKYGNITINGWIKNEIQVTVDIKVIKKKKEDAEELLQRITPVFNYADDFINISSIIKERTDNFISRFFSKTNLFDFDKSNIQIDYTIFLPANAEIDLTNKFGDVVISSWSGKLKSNVQHGNIWINKNLDNAAIDMRFGKLKTRAITYGNITSKNGEIDISTSKNLRINSSGTIIKIENVEKLEIHSSKDQITLENVTDIDGELMFGKLNLYNIQNNINLTMEVADVWISNIHNPNPNIMINQESSELNIDVSGLNINFHAALEEGLLRIPKSFTNIKTTVIDKRKRIRDISAFYGNTKETTGTFNITGKKGIIILKE</sequence>
<dbReference type="Proteomes" id="UP000315540">
    <property type="component" value="Unassembled WGS sequence"/>
</dbReference>